<dbReference type="InterPro" id="IPR053148">
    <property type="entry name" value="PD-DEXK-like_domain"/>
</dbReference>
<dbReference type="Gene3D" id="3.40.1350.10">
    <property type="match status" value="1"/>
</dbReference>
<proteinExistence type="predicted"/>
<dbReference type="PANTHER" id="PTHR30547">
    <property type="entry name" value="UNCHARACTERIZED PROTEIN YHCG-RELATED"/>
    <property type="match status" value="1"/>
</dbReference>
<dbReference type="Pfam" id="PF06250">
    <property type="entry name" value="YhcG_C"/>
    <property type="match status" value="1"/>
</dbReference>
<organism evidence="3 4">
    <name type="scientific">Spirosoma endophyticum</name>
    <dbReference type="NCBI Taxonomy" id="662367"/>
    <lineage>
        <taxon>Bacteria</taxon>
        <taxon>Pseudomonadati</taxon>
        <taxon>Bacteroidota</taxon>
        <taxon>Cytophagia</taxon>
        <taxon>Cytophagales</taxon>
        <taxon>Cytophagaceae</taxon>
        <taxon>Spirosoma</taxon>
    </lineage>
</organism>
<dbReference type="AlphaFoldDB" id="A0A1I2GL41"/>
<dbReference type="GO" id="GO:0003676">
    <property type="term" value="F:nucleic acid binding"/>
    <property type="evidence" value="ECO:0007669"/>
    <property type="project" value="InterPro"/>
</dbReference>
<feature type="domain" description="YhcG N-terminal" evidence="2">
    <location>
        <begin position="15"/>
        <end position="155"/>
    </location>
</feature>
<reference evidence="3 4" key="1">
    <citation type="submission" date="2016-10" db="EMBL/GenBank/DDBJ databases">
        <authorList>
            <person name="de Groot N.N."/>
        </authorList>
    </citation>
    <scope>NUCLEOTIDE SEQUENCE [LARGE SCALE GENOMIC DNA]</scope>
    <source>
        <strain evidence="3 4">DSM 26130</strain>
    </source>
</reference>
<dbReference type="Pfam" id="PF17761">
    <property type="entry name" value="DUF1016_N"/>
    <property type="match status" value="1"/>
</dbReference>
<dbReference type="Proteomes" id="UP000198598">
    <property type="component" value="Unassembled WGS sequence"/>
</dbReference>
<dbReference type="STRING" id="662367.SAMN05216167_13410"/>
<keyword evidence="3" id="KW-0378">Hydrolase</keyword>
<sequence>MNPNHSNALPLFGKIADLIELARKQVVTTVNLAMVRTYFEIGRTIVEDEQQGNPRAQYGKAIIADLAMRLTDAFGKGFSARNLEQMRQFYLTYSIPQTLSSELQQPHFQLSWSHYLILMRIDNPDQRRFYELECAANNWSLRELQRQYNSSLYERLALSRNKAEVQKLIQEGQQIVMPQDVLKNPYVLEFLGLNAETAYSESQLETRIIDQMQHFLLELGKGFLFEARQKRFTFKEDHFFVDLVFYNRLLQCYVLIDLKTDKLVHQDLGQMQMYVNYYDRYVKLDHEKPTLGILLCKQKNDALVELTLPKDANIYASEYKLYLPDKQLLQQKLLEWTEDFDTN</sequence>
<dbReference type="InterPro" id="IPR011856">
    <property type="entry name" value="tRNA_endonuc-like_dom_sf"/>
</dbReference>
<evidence type="ECO:0000259" key="2">
    <source>
        <dbReference type="Pfam" id="PF17761"/>
    </source>
</evidence>
<keyword evidence="4" id="KW-1185">Reference proteome</keyword>
<dbReference type="InterPro" id="IPR009362">
    <property type="entry name" value="YhcG_C"/>
</dbReference>
<name>A0A1I2GL41_9BACT</name>
<dbReference type="RefSeq" id="WP_093834460.1">
    <property type="nucleotide sequence ID" value="NZ_FOLQ01000034.1"/>
</dbReference>
<evidence type="ECO:0000313" key="4">
    <source>
        <dbReference type="Proteomes" id="UP000198598"/>
    </source>
</evidence>
<gene>
    <name evidence="3" type="ORF">SAMN05216167_13410</name>
</gene>
<dbReference type="InterPro" id="IPR041527">
    <property type="entry name" value="YhcG_N"/>
</dbReference>
<accession>A0A1I2GL41</accession>
<keyword evidence="3" id="KW-0255">Endonuclease</keyword>
<keyword evidence="3" id="KW-0540">Nuclease</keyword>
<dbReference type="GO" id="GO:0004519">
    <property type="term" value="F:endonuclease activity"/>
    <property type="evidence" value="ECO:0007669"/>
    <property type="project" value="UniProtKB-KW"/>
</dbReference>
<dbReference type="EMBL" id="FOLQ01000034">
    <property type="protein sequence ID" value="SFF18644.1"/>
    <property type="molecule type" value="Genomic_DNA"/>
</dbReference>
<protein>
    <submittedName>
        <fullName evidence="3">Predicted nuclease of restriction endonuclease-like (RecB) superfamily, DUF1016 family</fullName>
    </submittedName>
</protein>
<dbReference type="PANTHER" id="PTHR30547:SF5">
    <property type="entry name" value="NUCLEASE YHCG-RELATED"/>
    <property type="match status" value="1"/>
</dbReference>
<feature type="domain" description="YhcG PDDEXK nuclease" evidence="1">
    <location>
        <begin position="180"/>
        <end position="333"/>
    </location>
</feature>
<evidence type="ECO:0000259" key="1">
    <source>
        <dbReference type="Pfam" id="PF06250"/>
    </source>
</evidence>
<evidence type="ECO:0000313" key="3">
    <source>
        <dbReference type="EMBL" id="SFF18644.1"/>
    </source>
</evidence>
<dbReference type="OrthoDB" id="9801263at2"/>